<dbReference type="AlphaFoldDB" id="A0A813BTE2"/>
<comment type="caution">
    <text evidence="1">The sequence shown here is derived from an EMBL/GenBank/DDBJ whole genome shotgun (WGS) entry which is preliminary data.</text>
</comment>
<evidence type="ECO:0000313" key="1">
    <source>
        <dbReference type="EMBL" id="CAE7924464.1"/>
    </source>
</evidence>
<dbReference type="EMBL" id="CAJNJA010079130">
    <property type="protein sequence ID" value="CAE7924464.1"/>
    <property type="molecule type" value="Genomic_DNA"/>
</dbReference>
<reference evidence="1" key="1">
    <citation type="submission" date="2021-02" db="EMBL/GenBank/DDBJ databases">
        <authorList>
            <person name="Dougan E. K."/>
            <person name="Rhodes N."/>
            <person name="Thang M."/>
            <person name="Chan C."/>
        </authorList>
    </citation>
    <scope>NUCLEOTIDE SEQUENCE</scope>
</reference>
<proteinExistence type="predicted"/>
<keyword evidence="2" id="KW-1185">Reference proteome</keyword>
<gene>
    <name evidence="1" type="ORF">SNEC2469_LOCUS31964</name>
</gene>
<dbReference type="Proteomes" id="UP000601435">
    <property type="component" value="Unassembled WGS sequence"/>
</dbReference>
<name>A0A813BTE2_9DINO</name>
<feature type="non-terminal residue" evidence="1">
    <location>
        <position position="66"/>
    </location>
</feature>
<accession>A0A813BTE2</accession>
<protein>
    <submittedName>
        <fullName evidence="1">Uncharacterized protein</fullName>
    </submittedName>
</protein>
<organism evidence="1 2">
    <name type="scientific">Symbiodinium necroappetens</name>
    <dbReference type="NCBI Taxonomy" id="1628268"/>
    <lineage>
        <taxon>Eukaryota</taxon>
        <taxon>Sar</taxon>
        <taxon>Alveolata</taxon>
        <taxon>Dinophyceae</taxon>
        <taxon>Suessiales</taxon>
        <taxon>Symbiodiniaceae</taxon>
        <taxon>Symbiodinium</taxon>
    </lineage>
</organism>
<sequence>SIPLPSPAASSHPRASLVHFRLASSTVLILNSRREMIGQTFSPRGICILRILSTTTSLFIVYEELL</sequence>
<evidence type="ECO:0000313" key="2">
    <source>
        <dbReference type="Proteomes" id="UP000601435"/>
    </source>
</evidence>